<name>A0A8H4ZWK0_9HYPO</name>
<proteinExistence type="predicted"/>
<comment type="caution">
    <text evidence="4">The sequence shown here is derived from an EMBL/GenBank/DDBJ whole genome shotgun (WGS) entry which is preliminary data.</text>
</comment>
<dbReference type="InterPro" id="IPR012338">
    <property type="entry name" value="Beta-lactam/transpept-like"/>
</dbReference>
<dbReference type="PANTHER" id="PTHR43283">
    <property type="entry name" value="BETA-LACTAMASE-RELATED"/>
    <property type="match status" value="1"/>
</dbReference>
<keyword evidence="5" id="KW-1185">Reference proteome</keyword>
<evidence type="ECO:0000256" key="1">
    <source>
        <dbReference type="SAM" id="MobiDB-lite"/>
    </source>
</evidence>
<dbReference type="Proteomes" id="UP000573603">
    <property type="component" value="Unassembled WGS sequence"/>
</dbReference>
<dbReference type="SUPFAM" id="SSF56601">
    <property type="entry name" value="beta-lactamase/transpeptidase-like"/>
    <property type="match status" value="1"/>
</dbReference>
<dbReference type="Gene3D" id="3.40.710.10">
    <property type="entry name" value="DD-peptidase/beta-lactamase superfamily"/>
    <property type="match status" value="1"/>
</dbReference>
<evidence type="ECO:0008006" key="6">
    <source>
        <dbReference type="Google" id="ProtNLM"/>
    </source>
</evidence>
<dbReference type="Pfam" id="PF00144">
    <property type="entry name" value="Beta-lactamase"/>
    <property type="match status" value="1"/>
</dbReference>
<dbReference type="AlphaFoldDB" id="A0A8H4ZWK0"/>
<dbReference type="PANTHER" id="PTHR43283:SF3">
    <property type="entry name" value="BETA-LACTAMASE FAMILY PROTEIN (AFU_ORTHOLOGUE AFUA_5G07500)"/>
    <property type="match status" value="1"/>
</dbReference>
<dbReference type="EMBL" id="JABEVY010000028">
    <property type="protein sequence ID" value="KAF5253974.1"/>
    <property type="molecule type" value="Genomic_DNA"/>
</dbReference>
<organism evidence="4 5">
    <name type="scientific">Fusarium anthophilum</name>
    <dbReference type="NCBI Taxonomy" id="48485"/>
    <lineage>
        <taxon>Eukaryota</taxon>
        <taxon>Fungi</taxon>
        <taxon>Dikarya</taxon>
        <taxon>Ascomycota</taxon>
        <taxon>Pezizomycotina</taxon>
        <taxon>Sordariomycetes</taxon>
        <taxon>Hypocreomycetidae</taxon>
        <taxon>Hypocreales</taxon>
        <taxon>Nectriaceae</taxon>
        <taxon>Fusarium</taxon>
        <taxon>Fusarium fujikuroi species complex</taxon>
    </lineage>
</organism>
<feature type="domain" description="Beta-lactamase-related" evidence="2">
    <location>
        <begin position="27"/>
        <end position="393"/>
    </location>
</feature>
<dbReference type="Pfam" id="PF17111">
    <property type="entry name" value="PigL_N"/>
    <property type="match status" value="1"/>
</dbReference>
<accession>A0A8H4ZWK0</accession>
<sequence>MSVTPQDIQSRLRGIIDEYTIGGTESKIPGLIYSAFRNDGEPIFQHYSGLRGVISESPMSEETIFFMASFTKLATSVACMQLVEQGKLCLDDADQVEVICPELRDVKVLTRDGDGKLELVEKVRRINLRMLLTHTAGFGYAFEDEKLAEFSRPIGFDDFSGEAIETANRPLVNQPGETFQYGVSMDWVGVIIERTYNKSLEEVFEDKIFQPLGMDHVTFHPSAEDKSNLAYMHRRSPSGKLSTTDHFYRRPLLARDGEKVPCAGGHGCFGRPAEFGRIISLLLNDGLDAKSGIRLLKPETVNDMFTDQIPDKPRFSNISVPVAKPELANPTPLTPMPDDHTEGWGLSFSINHFPESTGRAAGSASWEGLANLFWFADRKHNIGGIIASQILPYGDTTIMADGLSVASGVLALVTFAFQSSTVLYKTVRSYKTQDANARALKNELNDLTGVLHSLLETVTNYPDISFESLELPLLRCGKTCEEYGKLIARCTKHSNGTRPSFRDWIGQQYLKGDITDFRDMLAGTITAVTRNVIDEYKDMIDDTTADLQKHMQRLDERARSLAPPAESAESDSTDWLALFEEKESTRKGLQICTELSLHIEALESTSSENPQFSKQPSADKYIKSSLSSAKSSISALESRLRSHGSEIDKRMDAMKLKTDLSEDDINELAQLQETKESIHQCMNVVAHAGEDLARERANVFEDITMADNAYGITVSTVKDLVYARRVNVQGQARYVGGQIDEASYNATITALTDLDRGSTQYGGRDNTLALSKDEAAKKTVTSRAFLERHGPGVKLEPSGVSAKPSG</sequence>
<feature type="region of interest" description="Disordered" evidence="1">
    <location>
        <begin position="781"/>
        <end position="806"/>
    </location>
</feature>
<feature type="domain" description="Azaphilone pigments biosynthesis cluster protein L N-terminal" evidence="3">
    <location>
        <begin position="400"/>
        <end position="593"/>
    </location>
</feature>
<dbReference type="InterPro" id="IPR001466">
    <property type="entry name" value="Beta-lactam-related"/>
</dbReference>
<evidence type="ECO:0000259" key="2">
    <source>
        <dbReference type="Pfam" id="PF00144"/>
    </source>
</evidence>
<protein>
    <recommendedName>
        <fullName evidence="6">Beta-lactamase-related domain-containing protein</fullName>
    </recommendedName>
</protein>
<evidence type="ECO:0000313" key="4">
    <source>
        <dbReference type="EMBL" id="KAF5253974.1"/>
    </source>
</evidence>
<reference evidence="4 5" key="1">
    <citation type="journal article" date="2020" name="BMC Genomics">
        <title>Correction to: Identification and distribution of gene clusters required for synthesis of sphingolipid metabolism inhibitors in diverse species of the filamentous fungus Fusarium.</title>
        <authorList>
            <person name="Kim H.S."/>
            <person name="Lohmar J.M."/>
            <person name="Busman M."/>
            <person name="Brown D.W."/>
            <person name="Naumann T.A."/>
            <person name="Divon H.H."/>
            <person name="Lysoe E."/>
            <person name="Uhlig S."/>
            <person name="Proctor R.H."/>
        </authorList>
    </citation>
    <scope>NUCLEOTIDE SEQUENCE [LARGE SCALE GENOMIC DNA]</scope>
    <source>
        <strain evidence="4 5">NRRL 25214</strain>
    </source>
</reference>
<gene>
    <name evidence="4" type="ORF">FANTH_1156</name>
</gene>
<dbReference type="InterPro" id="IPR031348">
    <property type="entry name" value="PigL_N"/>
</dbReference>
<evidence type="ECO:0000313" key="5">
    <source>
        <dbReference type="Proteomes" id="UP000573603"/>
    </source>
</evidence>
<dbReference type="InterPro" id="IPR050789">
    <property type="entry name" value="Diverse_Enzym_Activities"/>
</dbReference>
<evidence type="ECO:0000259" key="3">
    <source>
        <dbReference type="Pfam" id="PF17111"/>
    </source>
</evidence>